<name>A0AC60P370_IXOPE</name>
<protein>
    <submittedName>
        <fullName evidence="1">Uncharacterized protein</fullName>
    </submittedName>
</protein>
<organism evidence="1 2">
    <name type="scientific">Ixodes persulcatus</name>
    <name type="common">Taiga tick</name>
    <dbReference type="NCBI Taxonomy" id="34615"/>
    <lineage>
        <taxon>Eukaryota</taxon>
        <taxon>Metazoa</taxon>
        <taxon>Ecdysozoa</taxon>
        <taxon>Arthropoda</taxon>
        <taxon>Chelicerata</taxon>
        <taxon>Arachnida</taxon>
        <taxon>Acari</taxon>
        <taxon>Parasitiformes</taxon>
        <taxon>Ixodida</taxon>
        <taxon>Ixodoidea</taxon>
        <taxon>Ixodidae</taxon>
        <taxon>Ixodinae</taxon>
        <taxon>Ixodes</taxon>
    </lineage>
</organism>
<evidence type="ECO:0000313" key="2">
    <source>
        <dbReference type="Proteomes" id="UP000805193"/>
    </source>
</evidence>
<sequence length="239" mass="25986">EASVASTLPAAGPSPIRGHASPAGRRPLQSPRENRSQRGTRFALGRWRSRCLDEFVQTARPFKLPRGHAVDVARVPACFVLDFAGCLALGVDGHPRRPGPELRTSGVGAIPARHSLRHEQERLLQRAREWIPLACGAAVHLRESGPGAADVRRPAAQSDCRQRARGPQTALRRRTESSVPYGRRAEPASRATQQSLRGQAQDAASGLSRDRGPRRENHGAHHPDGGHADDSSRSRSHTR</sequence>
<dbReference type="EMBL" id="JABSTQ010011236">
    <property type="protein sequence ID" value="KAG0413742.1"/>
    <property type="molecule type" value="Genomic_DNA"/>
</dbReference>
<feature type="non-terminal residue" evidence="1">
    <location>
        <position position="1"/>
    </location>
</feature>
<comment type="caution">
    <text evidence="1">The sequence shown here is derived from an EMBL/GenBank/DDBJ whole genome shotgun (WGS) entry which is preliminary data.</text>
</comment>
<proteinExistence type="predicted"/>
<keyword evidence="2" id="KW-1185">Reference proteome</keyword>
<dbReference type="Proteomes" id="UP000805193">
    <property type="component" value="Unassembled WGS sequence"/>
</dbReference>
<reference evidence="1 2" key="1">
    <citation type="journal article" date="2020" name="Cell">
        <title>Large-Scale Comparative Analyses of Tick Genomes Elucidate Their Genetic Diversity and Vector Capacities.</title>
        <authorList>
            <consortium name="Tick Genome and Microbiome Consortium (TIGMIC)"/>
            <person name="Jia N."/>
            <person name="Wang J."/>
            <person name="Shi W."/>
            <person name="Du L."/>
            <person name="Sun Y."/>
            <person name="Zhan W."/>
            <person name="Jiang J.F."/>
            <person name="Wang Q."/>
            <person name="Zhang B."/>
            <person name="Ji P."/>
            <person name="Bell-Sakyi L."/>
            <person name="Cui X.M."/>
            <person name="Yuan T.T."/>
            <person name="Jiang B.G."/>
            <person name="Yang W.F."/>
            <person name="Lam T.T."/>
            <person name="Chang Q.C."/>
            <person name="Ding S.J."/>
            <person name="Wang X.J."/>
            <person name="Zhu J.G."/>
            <person name="Ruan X.D."/>
            <person name="Zhao L."/>
            <person name="Wei J.T."/>
            <person name="Ye R.Z."/>
            <person name="Que T.C."/>
            <person name="Du C.H."/>
            <person name="Zhou Y.H."/>
            <person name="Cheng J.X."/>
            <person name="Dai P.F."/>
            <person name="Guo W.B."/>
            <person name="Han X.H."/>
            <person name="Huang E.J."/>
            <person name="Li L.F."/>
            <person name="Wei W."/>
            <person name="Gao Y.C."/>
            <person name="Liu J.Z."/>
            <person name="Shao H.Z."/>
            <person name="Wang X."/>
            <person name="Wang C.C."/>
            <person name="Yang T.C."/>
            <person name="Huo Q.B."/>
            <person name="Li W."/>
            <person name="Chen H.Y."/>
            <person name="Chen S.E."/>
            <person name="Zhou L.G."/>
            <person name="Ni X.B."/>
            <person name="Tian J.H."/>
            <person name="Sheng Y."/>
            <person name="Liu T."/>
            <person name="Pan Y.S."/>
            <person name="Xia L.Y."/>
            <person name="Li J."/>
            <person name="Zhao F."/>
            <person name="Cao W.C."/>
        </authorList>
    </citation>
    <scope>NUCLEOTIDE SEQUENCE [LARGE SCALE GENOMIC DNA]</scope>
    <source>
        <strain evidence="1">Iper-2018</strain>
    </source>
</reference>
<gene>
    <name evidence="1" type="ORF">HPB47_009103</name>
</gene>
<feature type="non-terminal residue" evidence="1">
    <location>
        <position position="239"/>
    </location>
</feature>
<accession>A0AC60P370</accession>
<evidence type="ECO:0000313" key="1">
    <source>
        <dbReference type="EMBL" id="KAG0413742.1"/>
    </source>
</evidence>